<feature type="region of interest" description="Disordered" evidence="1">
    <location>
        <begin position="256"/>
        <end position="304"/>
    </location>
</feature>
<feature type="domain" description="Helix-turn-helix" evidence="2">
    <location>
        <begin position="154"/>
        <end position="207"/>
    </location>
</feature>
<comment type="caution">
    <text evidence="3">The sequence shown here is derived from an EMBL/GenBank/DDBJ whole genome shotgun (WGS) entry which is preliminary data.</text>
</comment>
<evidence type="ECO:0000259" key="2">
    <source>
        <dbReference type="Pfam" id="PF19575"/>
    </source>
</evidence>
<evidence type="ECO:0000313" key="4">
    <source>
        <dbReference type="Proteomes" id="UP001501470"/>
    </source>
</evidence>
<evidence type="ECO:0000313" key="3">
    <source>
        <dbReference type="EMBL" id="GAA1577897.1"/>
    </source>
</evidence>
<evidence type="ECO:0000256" key="1">
    <source>
        <dbReference type="SAM" id="MobiDB-lite"/>
    </source>
</evidence>
<dbReference type="Gene3D" id="1.10.10.60">
    <property type="entry name" value="Homeodomain-like"/>
    <property type="match status" value="1"/>
</dbReference>
<organism evidence="3 4">
    <name type="scientific">Dactylosporangium maewongense</name>
    <dbReference type="NCBI Taxonomy" id="634393"/>
    <lineage>
        <taxon>Bacteria</taxon>
        <taxon>Bacillati</taxon>
        <taxon>Actinomycetota</taxon>
        <taxon>Actinomycetes</taxon>
        <taxon>Micromonosporales</taxon>
        <taxon>Micromonosporaceae</taxon>
        <taxon>Dactylosporangium</taxon>
    </lineage>
</organism>
<dbReference type="InterPro" id="IPR045745">
    <property type="entry name" value="HTH_58_Actinobacteria-type"/>
</dbReference>
<feature type="region of interest" description="Disordered" evidence="1">
    <location>
        <begin position="117"/>
        <end position="141"/>
    </location>
</feature>
<name>A0ABN2DI07_9ACTN</name>
<dbReference type="Pfam" id="PF19575">
    <property type="entry name" value="HTH_58"/>
    <property type="match status" value="2"/>
</dbReference>
<dbReference type="EMBL" id="BAAAQD010000069">
    <property type="protein sequence ID" value="GAA1577897.1"/>
    <property type="molecule type" value="Genomic_DNA"/>
</dbReference>
<protein>
    <recommendedName>
        <fullName evidence="2">Helix-turn-helix domain-containing protein</fullName>
    </recommendedName>
</protein>
<keyword evidence="4" id="KW-1185">Reference proteome</keyword>
<feature type="compositionally biased region" description="Low complexity" evidence="1">
    <location>
        <begin position="281"/>
        <end position="298"/>
    </location>
</feature>
<proteinExistence type="predicted"/>
<dbReference type="Proteomes" id="UP001501470">
    <property type="component" value="Unassembled WGS sequence"/>
</dbReference>
<reference evidence="3 4" key="1">
    <citation type="journal article" date="2019" name="Int. J. Syst. Evol. Microbiol.">
        <title>The Global Catalogue of Microorganisms (GCM) 10K type strain sequencing project: providing services to taxonomists for standard genome sequencing and annotation.</title>
        <authorList>
            <consortium name="The Broad Institute Genomics Platform"/>
            <consortium name="The Broad Institute Genome Sequencing Center for Infectious Disease"/>
            <person name="Wu L."/>
            <person name="Ma J."/>
        </authorList>
    </citation>
    <scope>NUCLEOTIDE SEQUENCE [LARGE SCALE GENOMIC DNA]</scope>
    <source>
        <strain evidence="3 4">JCM 15933</strain>
    </source>
</reference>
<feature type="domain" description="Helix-turn-helix" evidence="2">
    <location>
        <begin position="217"/>
        <end position="259"/>
    </location>
</feature>
<accession>A0ABN2DI07</accession>
<sequence>MAIDAEMYADVWRLWVSCRWPGGQLAEVADVLATAGIGRRPGALIINLDAATTQVVLANGWMRVAQMRQMLAQLDDGGMLGQLRQPARGGLGCYALTMPPPPVAAVPASVVAWPASAPSRPARGAGGDPPRTTHRTVPGTAVSSASGVQWAALSTEQRAALTSEVVSRYAQGASVRAVSAQTGLLYSRVYMILAEAGAEMRSRGRQRKTYDDAHVMSVVSRYGSGMSIRAIAGADRVSYHTVIRILIEAGVSRRPGGRRRCAASADTNNGSTGSGNRRAARTSTTEASTTTTSTSETSNGEDDT</sequence>
<feature type="compositionally biased region" description="Polar residues" evidence="1">
    <location>
        <begin position="265"/>
        <end position="275"/>
    </location>
</feature>
<gene>
    <name evidence="3" type="ORF">GCM10009827_119570</name>
</gene>